<sequence>MDAVESETDGSDPMELLVVQRHEKRETFTRYRLQETLMLMGCRPRDAVAVTKEVFAVFHSYVAKHAHEQRPRATEDDDDHESTGNNAENLDIAAPTEATRPPPAPTVAPATSTAAALPWHYLHQCIYSALTRLDYTKPHHLLDFQVAKEVTQRKQSFVVLLGGTSGTGKSTLAALLASRLRLTTVLPTDSVRHILRAFTSKEESPCAFVSTYQAGDALTEDEIKELAETSDGVMSAHRLHKRKVLKGYKLQSEVVLEKLDRVLTMFEKRRQSLVVEGVHLNTDQMMELVKRHPNCVPFVIYISNELKHRERFAVRARHMTIDPQENKYIKYFDNIRIIQRHLCKNADKFLIPKIDNTNVDRSIATIQSTLIRVLRKLDRSEKIFDEKINKMVLLSREHENAIKKAWSSKGMRKAMRPLVKQKVSKRLLLRRLLAEQSLFGASNMGDDSSSSDEEHNHDDERTGDEEDDEDEQTTVVGSLISGTNTRDQSTTDGATSQRRLLDEIEEHAAGDSNSAKMMRSLSMAVKQAALWRANRALSSRRDWEELAPPRSPEMTFSEVIESMQGAPGFAEMRQRWRFEERRKSWASAREPDAAKRPPVAPSSRSGLTLRFAPLVESRYDSGARATPDSPLHDSGEGQQAYQHHVAHHRPHTAGGRRSKFNSRRVQSLPAEALDLSTIDFDIDSVSVTGPSELDRLSQTSSQRDECISPLDQSVDDTDSHFEVSSQSSVEIE</sequence>
<evidence type="ECO:0000313" key="3">
    <source>
        <dbReference type="Proteomes" id="UP001146120"/>
    </source>
</evidence>
<gene>
    <name evidence="2" type="ORF">N0F65_000104</name>
</gene>
<organism evidence="2 3">
    <name type="scientific">Lagenidium giganteum</name>
    <dbReference type="NCBI Taxonomy" id="4803"/>
    <lineage>
        <taxon>Eukaryota</taxon>
        <taxon>Sar</taxon>
        <taxon>Stramenopiles</taxon>
        <taxon>Oomycota</taxon>
        <taxon>Peronosporomycetes</taxon>
        <taxon>Pythiales</taxon>
        <taxon>Pythiaceae</taxon>
    </lineage>
</organism>
<feature type="compositionally biased region" description="Basic residues" evidence="1">
    <location>
        <begin position="644"/>
        <end position="662"/>
    </location>
</feature>
<evidence type="ECO:0000313" key="2">
    <source>
        <dbReference type="EMBL" id="DAZ98390.1"/>
    </source>
</evidence>
<comment type="caution">
    <text evidence="2">The sequence shown here is derived from an EMBL/GenBank/DDBJ whole genome shotgun (WGS) entry which is preliminary data.</text>
</comment>
<reference evidence="2" key="1">
    <citation type="submission" date="2022-11" db="EMBL/GenBank/DDBJ databases">
        <authorList>
            <person name="Morgan W.R."/>
            <person name="Tartar A."/>
        </authorList>
    </citation>
    <scope>NUCLEOTIDE SEQUENCE</scope>
    <source>
        <strain evidence="2">ARSEF 373</strain>
    </source>
</reference>
<protein>
    <recommendedName>
        <fullName evidence="4">P-loop containing nucleoside triphosphate hydrolase</fullName>
    </recommendedName>
</protein>
<reference evidence="2" key="2">
    <citation type="journal article" date="2023" name="Microbiol Resour">
        <title>Decontamination and Annotation of the Draft Genome Sequence of the Oomycete Lagenidium giganteum ARSEF 373.</title>
        <authorList>
            <person name="Morgan W.R."/>
            <person name="Tartar A."/>
        </authorList>
    </citation>
    <scope>NUCLEOTIDE SEQUENCE</scope>
    <source>
        <strain evidence="2">ARSEF 373</strain>
    </source>
</reference>
<feature type="region of interest" description="Disordered" evidence="1">
    <location>
        <begin position="619"/>
        <end position="663"/>
    </location>
</feature>
<dbReference type="SUPFAM" id="SSF52540">
    <property type="entry name" value="P-loop containing nucleoside triphosphate hydrolases"/>
    <property type="match status" value="1"/>
</dbReference>
<dbReference type="AlphaFoldDB" id="A0AAV2YU18"/>
<dbReference type="Gene3D" id="3.40.50.300">
    <property type="entry name" value="P-loop containing nucleotide triphosphate hydrolases"/>
    <property type="match status" value="1"/>
</dbReference>
<dbReference type="EMBL" id="DAKRPA010000107">
    <property type="protein sequence ID" value="DAZ98390.1"/>
    <property type="molecule type" value="Genomic_DNA"/>
</dbReference>
<feature type="compositionally biased region" description="Polar residues" evidence="1">
    <location>
        <begin position="722"/>
        <end position="732"/>
    </location>
</feature>
<dbReference type="PANTHER" id="PTHR33477:SF3">
    <property type="entry name" value="P-LOOP NTPASE DOMAIN-CONTAINING PROTEIN LPA1 HOMOLOG 1"/>
    <property type="match status" value="1"/>
</dbReference>
<feature type="compositionally biased region" description="Basic and acidic residues" evidence="1">
    <location>
        <begin position="585"/>
        <end position="595"/>
    </location>
</feature>
<dbReference type="PANTHER" id="PTHR33477">
    <property type="entry name" value="P-LOOP NTPASE DOMAIN-CONTAINING PROTEIN LPA1 HOMOLOG 1"/>
    <property type="match status" value="1"/>
</dbReference>
<dbReference type="Proteomes" id="UP001146120">
    <property type="component" value="Unassembled WGS sequence"/>
</dbReference>
<proteinExistence type="predicted"/>
<feature type="compositionally biased region" description="Acidic residues" evidence="1">
    <location>
        <begin position="461"/>
        <end position="472"/>
    </location>
</feature>
<feature type="region of interest" description="Disordered" evidence="1">
    <location>
        <begin position="440"/>
        <end position="473"/>
    </location>
</feature>
<dbReference type="InterPro" id="IPR027417">
    <property type="entry name" value="P-loop_NTPase"/>
</dbReference>
<keyword evidence="3" id="KW-1185">Reference proteome</keyword>
<feature type="region of interest" description="Disordered" evidence="1">
    <location>
        <begin position="585"/>
        <end position="607"/>
    </location>
</feature>
<name>A0AAV2YU18_9STRA</name>
<evidence type="ECO:0000256" key="1">
    <source>
        <dbReference type="SAM" id="MobiDB-lite"/>
    </source>
</evidence>
<evidence type="ECO:0008006" key="4">
    <source>
        <dbReference type="Google" id="ProtNLM"/>
    </source>
</evidence>
<accession>A0AAV2YU18</accession>
<feature type="region of interest" description="Disordered" evidence="1">
    <location>
        <begin position="686"/>
        <end position="732"/>
    </location>
</feature>
<feature type="region of interest" description="Disordered" evidence="1">
    <location>
        <begin position="66"/>
        <end position="109"/>
    </location>
</feature>